<keyword evidence="7" id="KW-0030">Aminoacyl-tRNA synthetase</keyword>
<evidence type="ECO:0000256" key="8">
    <source>
        <dbReference type="ARBA" id="ARBA00047937"/>
    </source>
</evidence>
<dbReference type="NCBIfam" id="NF006827">
    <property type="entry name" value="PRK09348.1"/>
    <property type="match status" value="1"/>
</dbReference>
<evidence type="ECO:0000256" key="2">
    <source>
        <dbReference type="ARBA" id="ARBA00012829"/>
    </source>
</evidence>
<keyword evidence="4" id="KW-0547">Nucleotide-binding</keyword>
<dbReference type="Gene3D" id="3.30.930.10">
    <property type="entry name" value="Bira Bifunctional Protein, Domain 2"/>
    <property type="match status" value="1"/>
</dbReference>
<evidence type="ECO:0000256" key="6">
    <source>
        <dbReference type="ARBA" id="ARBA00022917"/>
    </source>
</evidence>
<dbReference type="GO" id="GO:0004820">
    <property type="term" value="F:glycine-tRNA ligase activity"/>
    <property type="evidence" value="ECO:0007669"/>
    <property type="project" value="UniProtKB-EC"/>
</dbReference>
<dbReference type="InterPro" id="IPR002310">
    <property type="entry name" value="Gly-tRNA_ligase_asu"/>
</dbReference>
<evidence type="ECO:0000256" key="3">
    <source>
        <dbReference type="ARBA" id="ARBA00022598"/>
    </source>
</evidence>
<name>A0A381PD19_9ZZZZ</name>
<dbReference type="InterPro" id="IPR045864">
    <property type="entry name" value="aa-tRNA-synth_II/BPL/LPL"/>
</dbReference>
<gene>
    <name evidence="9" type="ORF">METZ01_LOCUS17368</name>
</gene>
<dbReference type="PROSITE" id="PS50861">
    <property type="entry name" value="AA_TRNA_LIGASE_II_GLYAB"/>
    <property type="match status" value="1"/>
</dbReference>
<protein>
    <recommendedName>
        <fullName evidence="2">glycine--tRNA ligase</fullName>
        <ecNumber evidence="2">6.1.1.14</ecNumber>
    </recommendedName>
</protein>
<dbReference type="InterPro" id="IPR006194">
    <property type="entry name" value="Gly-tRNA-synth_heterodimer"/>
</dbReference>
<accession>A0A381PD19</accession>
<keyword evidence="6" id="KW-0648">Protein biosynthesis</keyword>
<dbReference type="PANTHER" id="PTHR30075">
    <property type="entry name" value="GLYCYL-TRNA SYNTHETASE"/>
    <property type="match status" value="1"/>
</dbReference>
<dbReference type="HAMAP" id="MF_00254">
    <property type="entry name" value="Gly_tRNA_synth_alpha"/>
    <property type="match status" value="1"/>
</dbReference>
<proteinExistence type="inferred from homology"/>
<feature type="non-terminal residue" evidence="9">
    <location>
        <position position="1"/>
    </location>
</feature>
<evidence type="ECO:0000256" key="4">
    <source>
        <dbReference type="ARBA" id="ARBA00022741"/>
    </source>
</evidence>
<reference evidence="9" key="1">
    <citation type="submission" date="2018-05" db="EMBL/GenBank/DDBJ databases">
        <authorList>
            <person name="Lanie J.A."/>
            <person name="Ng W.-L."/>
            <person name="Kazmierczak K.M."/>
            <person name="Andrzejewski T.M."/>
            <person name="Davidsen T.M."/>
            <person name="Wayne K.J."/>
            <person name="Tettelin H."/>
            <person name="Glass J.I."/>
            <person name="Rusch D."/>
            <person name="Podicherti R."/>
            <person name="Tsui H.-C.T."/>
            <person name="Winkler M.E."/>
        </authorList>
    </citation>
    <scope>NUCLEOTIDE SEQUENCE</scope>
</reference>
<dbReference type="GO" id="GO:0006426">
    <property type="term" value="P:glycyl-tRNA aminoacylation"/>
    <property type="evidence" value="ECO:0007669"/>
    <property type="project" value="InterPro"/>
</dbReference>
<dbReference type="PRINTS" id="PR01044">
    <property type="entry name" value="TRNASYNTHGA"/>
</dbReference>
<keyword evidence="5" id="KW-0067">ATP-binding</keyword>
<dbReference type="PANTHER" id="PTHR30075:SF2">
    <property type="entry name" value="GLYCINE--TRNA LIGASE, CHLOROPLASTIC_MITOCHONDRIAL 2"/>
    <property type="match status" value="1"/>
</dbReference>
<dbReference type="EC" id="6.1.1.14" evidence="2"/>
<comment type="catalytic activity">
    <reaction evidence="8">
        <text>tRNA(Gly) + glycine + ATP = glycyl-tRNA(Gly) + AMP + diphosphate</text>
        <dbReference type="Rhea" id="RHEA:16013"/>
        <dbReference type="Rhea" id="RHEA-COMP:9664"/>
        <dbReference type="Rhea" id="RHEA-COMP:9683"/>
        <dbReference type="ChEBI" id="CHEBI:30616"/>
        <dbReference type="ChEBI" id="CHEBI:33019"/>
        <dbReference type="ChEBI" id="CHEBI:57305"/>
        <dbReference type="ChEBI" id="CHEBI:78442"/>
        <dbReference type="ChEBI" id="CHEBI:78522"/>
        <dbReference type="ChEBI" id="CHEBI:456215"/>
        <dbReference type="EC" id="6.1.1.14"/>
    </reaction>
</comment>
<dbReference type="NCBIfam" id="TIGR00388">
    <property type="entry name" value="glyQ"/>
    <property type="match status" value="1"/>
</dbReference>
<dbReference type="AlphaFoldDB" id="A0A381PD19"/>
<dbReference type="Pfam" id="PF02091">
    <property type="entry name" value="tRNA-synt_2e"/>
    <property type="match status" value="1"/>
</dbReference>
<sequence>VTFQDLISALSNYWASKGCLIHQPLDLEIGAGTMHPETFLRVLGSSPWRVAYVQPSRRPADGRFGENPNRLFKHHQFQVLLKPSPDRSQQLFLESLEACGINCAAHDVRFEEDNWESPTLGAWGIGWQVMLDGQEITQFTYFQQAGGQVLSPVSTEITYGLERIAMLLQKVDNVFDIEWSPGVKYGAVRLQEEVEQSKYVFGKVDQPLEDFASFHRGLFEQYEAFAQTLLKTRLVIPALDYCLKCSHIFNILDASSGIGVAERTAYILRVRKLAVAIAQAYIDNGEVTEAGD</sequence>
<dbReference type="EMBL" id="UINC01000936">
    <property type="protein sequence ID" value="SUZ64514.1"/>
    <property type="molecule type" value="Genomic_DNA"/>
</dbReference>
<comment type="similarity">
    <text evidence="1">Belongs to the class-II aminoacyl-tRNA synthetase family.</text>
</comment>
<dbReference type="Gene3D" id="1.20.58.180">
    <property type="entry name" value="Class II aaRS and biotin synthetases, domain 2"/>
    <property type="match status" value="1"/>
</dbReference>
<evidence type="ECO:0000256" key="7">
    <source>
        <dbReference type="ARBA" id="ARBA00023146"/>
    </source>
</evidence>
<organism evidence="9">
    <name type="scientific">marine metagenome</name>
    <dbReference type="NCBI Taxonomy" id="408172"/>
    <lineage>
        <taxon>unclassified sequences</taxon>
        <taxon>metagenomes</taxon>
        <taxon>ecological metagenomes</taxon>
    </lineage>
</organism>
<dbReference type="SUPFAM" id="SSF55681">
    <property type="entry name" value="Class II aaRS and biotin synthetases"/>
    <property type="match status" value="1"/>
</dbReference>
<dbReference type="FunFam" id="3.30.930.10:FF:000006">
    <property type="entry name" value="Glycine--tRNA ligase alpha subunit"/>
    <property type="match status" value="1"/>
</dbReference>
<evidence type="ECO:0000256" key="5">
    <source>
        <dbReference type="ARBA" id="ARBA00022840"/>
    </source>
</evidence>
<dbReference type="GO" id="GO:0005524">
    <property type="term" value="F:ATP binding"/>
    <property type="evidence" value="ECO:0007669"/>
    <property type="project" value="UniProtKB-KW"/>
</dbReference>
<evidence type="ECO:0000256" key="1">
    <source>
        <dbReference type="ARBA" id="ARBA00008226"/>
    </source>
</evidence>
<evidence type="ECO:0000313" key="9">
    <source>
        <dbReference type="EMBL" id="SUZ64514.1"/>
    </source>
</evidence>
<keyword evidence="3" id="KW-0436">Ligase</keyword>
<dbReference type="GO" id="GO:0005829">
    <property type="term" value="C:cytosol"/>
    <property type="evidence" value="ECO:0007669"/>
    <property type="project" value="TreeGrafter"/>
</dbReference>